<dbReference type="InterPro" id="IPR001223">
    <property type="entry name" value="Glyco_hydro18_cat"/>
</dbReference>
<evidence type="ECO:0000313" key="9">
    <source>
        <dbReference type="EMBL" id="KAF9662788.1"/>
    </source>
</evidence>
<protein>
    <recommendedName>
        <fullName evidence="8">GH18 domain-containing protein</fullName>
    </recommendedName>
</protein>
<gene>
    <name evidence="9" type="ORF">SADUNF_Sadunf18G0090800</name>
</gene>
<dbReference type="InterPro" id="IPR029070">
    <property type="entry name" value="Chitinase_insertion_sf"/>
</dbReference>
<dbReference type="Gene3D" id="3.10.50.10">
    <property type="match status" value="2"/>
</dbReference>
<keyword evidence="7" id="KW-0472">Membrane</keyword>
<keyword evidence="5 6" id="KW-0326">Glycosidase</keyword>
<dbReference type="EMBL" id="JADGMS010000018">
    <property type="protein sequence ID" value="KAF9662788.1"/>
    <property type="molecule type" value="Genomic_DNA"/>
</dbReference>
<dbReference type="InterPro" id="IPR011583">
    <property type="entry name" value="Chitinase_II/V-like_cat"/>
</dbReference>
<dbReference type="PROSITE" id="PS01095">
    <property type="entry name" value="GH18_1"/>
    <property type="match status" value="2"/>
</dbReference>
<evidence type="ECO:0000256" key="6">
    <source>
        <dbReference type="RuleBase" id="RU000489"/>
    </source>
</evidence>
<keyword evidence="3 6" id="KW-0378">Hydrolase</keyword>
<feature type="domain" description="GH18" evidence="8">
    <location>
        <begin position="448"/>
        <end position="790"/>
    </location>
</feature>
<evidence type="ECO:0000256" key="4">
    <source>
        <dbReference type="ARBA" id="ARBA00023180"/>
    </source>
</evidence>
<dbReference type="InterPro" id="IPR001579">
    <property type="entry name" value="Glyco_hydro_18_chit_AS"/>
</dbReference>
<dbReference type="PANTHER" id="PTHR11177:SF396">
    <property type="entry name" value="NOD FACTOR HYDROLASE PROTEIN 1"/>
    <property type="match status" value="1"/>
</dbReference>
<dbReference type="AlphaFoldDB" id="A0A835J3F8"/>
<dbReference type="GO" id="GO:0005576">
    <property type="term" value="C:extracellular region"/>
    <property type="evidence" value="ECO:0007669"/>
    <property type="project" value="TreeGrafter"/>
</dbReference>
<dbReference type="OrthoDB" id="76388at2759"/>
<comment type="caution">
    <text evidence="9">The sequence shown here is derived from an EMBL/GenBank/DDBJ whole genome shotgun (WGS) entry which is preliminary data.</text>
</comment>
<keyword evidence="2" id="KW-0732">Signal</keyword>
<keyword evidence="4" id="KW-0325">Glycoprotein</keyword>
<evidence type="ECO:0000256" key="5">
    <source>
        <dbReference type="ARBA" id="ARBA00023295"/>
    </source>
</evidence>
<evidence type="ECO:0000256" key="2">
    <source>
        <dbReference type="ARBA" id="ARBA00022729"/>
    </source>
</evidence>
<feature type="domain" description="GH18" evidence="8">
    <location>
        <begin position="48"/>
        <end position="394"/>
    </location>
</feature>
<dbReference type="Pfam" id="PF00704">
    <property type="entry name" value="Glyco_hydro_18"/>
    <property type="match status" value="2"/>
</dbReference>
<dbReference type="GO" id="GO:0008061">
    <property type="term" value="F:chitin binding"/>
    <property type="evidence" value="ECO:0007669"/>
    <property type="project" value="InterPro"/>
</dbReference>
<evidence type="ECO:0000256" key="7">
    <source>
        <dbReference type="SAM" id="Phobius"/>
    </source>
</evidence>
<sequence>MESASSSQQVMCSFDDSQASQLEPLVHLIPIILLFTILTGYLMASPPAIKAAYWPSWSQTLPPSAIDTTLFTHIFYAFLEPNKVTFKVEVSDSIASLLRKFTGTLHQKNPQLKTLVALGGASSDPDLFARIVSNEGSRNIFISSAIQVARTYGFDGMDLDWEFPRTPEEMAGLGQLFKEWRVAIENEAESTGLSPLLLTAAVYFSVEIPWGETPRRYPVASIVESLDWINAMCYDYHGSWDTSATGAPAALYDPTGNKSTSYGLTSWVSAGVPANKVVMGLPLYGKTWKLKDPEVNGIGAPATAIGPGDNGVLLFSEVENFNRENGAMVVYDRHTVSTYSYAGTSWIGYDDSKSTTVKLEYARNLGFRGYFFWALGYDSNWEIFKDMGVKKLGACWFQEVAGSRLEATVENLSITPEHSMASHRLVHLLPIIVLFTIPTGYLMASPPAIKAAYWPSRSETFPPSAIDTTLFTHIFYAFLVPSNVTFKFEVSDSTSSLLKNFTSTLHQKNPPVKTLVSFGGGSSDPKLFARIVSNKGSRTIFIDSAIEVARTYGFDGLDLDWEFPKNPEEMASLGQLFKEWRVAIKKEAESTHRSPLLLTAAVYFSVDFQWNGIYRKYPVESIAESLDWVNAMCFDYRGSWDTSATGAHAALYDPNSNISTSYGLRSWVRAGVPRNMVVMGLPLYGRTWQLKDPKVNGIGAPATGVGPGDVGVLIFSEVEKINKENGATVVYDAKTVSTYSYSGTSWVGYDDSQSTTVKLEFAQALGLRGYFFWALSYDSDWEISKQVYKN</sequence>
<feature type="transmembrane region" description="Helical" evidence="7">
    <location>
        <begin position="25"/>
        <end position="44"/>
    </location>
</feature>
<dbReference type="SUPFAM" id="SSF51445">
    <property type="entry name" value="(Trans)glycosidases"/>
    <property type="match status" value="2"/>
</dbReference>
<keyword evidence="7" id="KW-0812">Transmembrane</keyword>
<keyword evidence="7" id="KW-1133">Transmembrane helix</keyword>
<evidence type="ECO:0000256" key="1">
    <source>
        <dbReference type="ARBA" id="ARBA00008682"/>
    </source>
</evidence>
<evidence type="ECO:0000259" key="8">
    <source>
        <dbReference type="PROSITE" id="PS51910"/>
    </source>
</evidence>
<evidence type="ECO:0000313" key="10">
    <source>
        <dbReference type="Proteomes" id="UP000657918"/>
    </source>
</evidence>
<dbReference type="FunFam" id="3.10.50.10:FF:000003">
    <property type="entry name" value="Class V chitinase CHIT5b"/>
    <property type="match status" value="2"/>
</dbReference>
<dbReference type="SUPFAM" id="SSF54556">
    <property type="entry name" value="Chitinase insertion domain"/>
    <property type="match status" value="2"/>
</dbReference>
<dbReference type="InterPro" id="IPR050314">
    <property type="entry name" value="Glycosyl_Hydrlase_18"/>
</dbReference>
<accession>A0A835J3F8</accession>
<dbReference type="CDD" id="cd02879">
    <property type="entry name" value="GH18_plant_chitinase_class_V"/>
    <property type="match status" value="2"/>
</dbReference>
<organism evidence="9 10">
    <name type="scientific">Salix dunnii</name>
    <dbReference type="NCBI Taxonomy" id="1413687"/>
    <lineage>
        <taxon>Eukaryota</taxon>
        <taxon>Viridiplantae</taxon>
        <taxon>Streptophyta</taxon>
        <taxon>Embryophyta</taxon>
        <taxon>Tracheophyta</taxon>
        <taxon>Spermatophyta</taxon>
        <taxon>Magnoliopsida</taxon>
        <taxon>eudicotyledons</taxon>
        <taxon>Gunneridae</taxon>
        <taxon>Pentapetalae</taxon>
        <taxon>rosids</taxon>
        <taxon>fabids</taxon>
        <taxon>Malpighiales</taxon>
        <taxon>Salicaceae</taxon>
        <taxon>Saliceae</taxon>
        <taxon>Salix</taxon>
    </lineage>
</organism>
<dbReference type="GO" id="GO:0004568">
    <property type="term" value="F:chitinase activity"/>
    <property type="evidence" value="ECO:0007669"/>
    <property type="project" value="TreeGrafter"/>
</dbReference>
<comment type="similarity">
    <text evidence="1">Belongs to the glycosyl hydrolase 18 family. Chitinase class V subfamily.</text>
</comment>
<dbReference type="Proteomes" id="UP000657918">
    <property type="component" value="Unassembled WGS sequence"/>
</dbReference>
<dbReference type="PROSITE" id="PS51910">
    <property type="entry name" value="GH18_2"/>
    <property type="match status" value="2"/>
</dbReference>
<dbReference type="PANTHER" id="PTHR11177">
    <property type="entry name" value="CHITINASE"/>
    <property type="match status" value="1"/>
</dbReference>
<dbReference type="GO" id="GO:0005975">
    <property type="term" value="P:carbohydrate metabolic process"/>
    <property type="evidence" value="ECO:0007669"/>
    <property type="project" value="InterPro"/>
</dbReference>
<dbReference type="Gene3D" id="3.20.20.80">
    <property type="entry name" value="Glycosidases"/>
    <property type="match status" value="2"/>
</dbReference>
<proteinExistence type="inferred from homology"/>
<dbReference type="GO" id="GO:0006032">
    <property type="term" value="P:chitin catabolic process"/>
    <property type="evidence" value="ECO:0007669"/>
    <property type="project" value="TreeGrafter"/>
</dbReference>
<reference evidence="9 10" key="1">
    <citation type="submission" date="2020-10" db="EMBL/GenBank/DDBJ databases">
        <title>Plant Genome Project.</title>
        <authorList>
            <person name="Zhang R.-G."/>
        </authorList>
    </citation>
    <scope>NUCLEOTIDE SEQUENCE [LARGE SCALE GENOMIC DNA]</scope>
    <source>
        <strain evidence="9">FAFU-HL-1</strain>
        <tissue evidence="9">Leaf</tissue>
    </source>
</reference>
<keyword evidence="10" id="KW-1185">Reference proteome</keyword>
<evidence type="ECO:0000256" key="3">
    <source>
        <dbReference type="ARBA" id="ARBA00022801"/>
    </source>
</evidence>
<dbReference type="SMART" id="SM00636">
    <property type="entry name" value="Glyco_18"/>
    <property type="match status" value="2"/>
</dbReference>
<dbReference type="InterPro" id="IPR017853">
    <property type="entry name" value="GH"/>
</dbReference>
<name>A0A835J3F8_9ROSI</name>